<sequence>MKDSTVANTTAASSAEADYDAIIIGAGFSGLGMLHHLNQLGLRSRVFDAATGVGGTWYWNRYPGARTDSEFYYYAFSFSREVREEWKWNERYPSQPEVLRYLEFVAKKLDLYKDITFNTKITRAKYDEDNNLWHVTTASGDTFTARYLVSGMGALSAPSRPDIKGVSSFKGEIYQTATWPKEGADLAGKRVGLIGVGASGVQIVPVIAPIVKDLYVLQRTPNYVVASSNYEVNEDWMNEIRKDYDNIHKQATSHGFAVPFKKPVVGAKDVSPDERERIFEDGWKEGGFHFMLETFNDLALDEESNAYASDFIRRKIRETVKDAATAELLCPKDYPFNGKRPPGGHGYYEAYNRQNVHLVDIRQNGIDEVTETGVRIGDRHIELDVLIFATGFDAMTGTLTRIDIVGRDGLVLRDKWKDGLKTNMGIAVNGFPNFFMILGPQTPYANLPVAIQEAVGWVSRAIAFADANGIRCMESTVEAEDAWAAEVHRAGSATIMAKGAGAHAWFLGANIPGKPTEFNVYMGGADVYLKRCEDIASNGFVGFHEGALTTC</sequence>
<comment type="caution">
    <text evidence="5">The sequence shown here is derived from an EMBL/GenBank/DDBJ whole genome shotgun (WGS) entry which is preliminary data.</text>
</comment>
<keyword evidence="1" id="KW-0285">Flavoprotein</keyword>
<dbReference type="PANTHER" id="PTHR43098">
    <property type="entry name" value="L-ORNITHINE N(5)-MONOOXYGENASE-RELATED"/>
    <property type="match status" value="1"/>
</dbReference>
<dbReference type="InterPro" id="IPR050775">
    <property type="entry name" value="FAD-binding_Monooxygenases"/>
</dbReference>
<dbReference type="Pfam" id="PF13738">
    <property type="entry name" value="Pyr_redox_3"/>
    <property type="match status" value="1"/>
</dbReference>
<evidence type="ECO:0000256" key="3">
    <source>
        <dbReference type="ARBA" id="ARBA00022857"/>
    </source>
</evidence>
<evidence type="ECO:0000256" key="2">
    <source>
        <dbReference type="ARBA" id="ARBA00022827"/>
    </source>
</evidence>
<dbReference type="InterPro" id="IPR036188">
    <property type="entry name" value="FAD/NAD-bd_sf"/>
</dbReference>
<dbReference type="PANTHER" id="PTHR43098:SF5">
    <property type="entry name" value="DUAL-FUNCTIONAL MONOOXYGENASE_METHYLTRANSFERASE PSOF"/>
    <property type="match status" value="1"/>
</dbReference>
<accession>A0A329CGQ0</accession>
<keyword evidence="2" id="KW-0274">FAD</keyword>
<keyword evidence="3" id="KW-0521">NADP</keyword>
<organism evidence="5 6">
    <name type="scientific">Paraburkholderia bryophila</name>
    <dbReference type="NCBI Taxonomy" id="420952"/>
    <lineage>
        <taxon>Bacteria</taxon>
        <taxon>Pseudomonadati</taxon>
        <taxon>Pseudomonadota</taxon>
        <taxon>Betaproteobacteria</taxon>
        <taxon>Burkholderiales</taxon>
        <taxon>Burkholderiaceae</taxon>
        <taxon>Paraburkholderia</taxon>
    </lineage>
</organism>
<name>A0A329CGQ0_9BURK</name>
<evidence type="ECO:0000256" key="1">
    <source>
        <dbReference type="ARBA" id="ARBA00022630"/>
    </source>
</evidence>
<dbReference type="GO" id="GO:0016491">
    <property type="term" value="F:oxidoreductase activity"/>
    <property type="evidence" value="ECO:0007669"/>
    <property type="project" value="UniProtKB-KW"/>
</dbReference>
<dbReference type="AlphaFoldDB" id="A0A329CGQ0"/>
<dbReference type="Proteomes" id="UP000248918">
    <property type="component" value="Unassembled WGS sequence"/>
</dbReference>
<proteinExistence type="predicted"/>
<evidence type="ECO:0000313" key="5">
    <source>
        <dbReference type="EMBL" id="RAS33157.1"/>
    </source>
</evidence>
<dbReference type="SUPFAM" id="SSF51905">
    <property type="entry name" value="FAD/NAD(P)-binding domain"/>
    <property type="match status" value="2"/>
</dbReference>
<gene>
    <name evidence="5" type="ORF">BX591_10774</name>
</gene>
<dbReference type="RefSeq" id="WP_111932036.1">
    <property type="nucleotide sequence ID" value="NZ_CADFFP010000008.1"/>
</dbReference>
<dbReference type="OrthoDB" id="9766402at2"/>
<dbReference type="Gene3D" id="3.50.50.60">
    <property type="entry name" value="FAD/NAD(P)-binding domain"/>
    <property type="match status" value="2"/>
</dbReference>
<protein>
    <submittedName>
        <fullName evidence="5">Cation diffusion facilitator CzcD-associated flavoprotein CzcO</fullName>
    </submittedName>
</protein>
<keyword evidence="4" id="KW-0560">Oxidoreductase</keyword>
<dbReference type="EMBL" id="QLTK01000007">
    <property type="protein sequence ID" value="RAS33157.1"/>
    <property type="molecule type" value="Genomic_DNA"/>
</dbReference>
<evidence type="ECO:0000313" key="6">
    <source>
        <dbReference type="Proteomes" id="UP000248918"/>
    </source>
</evidence>
<evidence type="ECO:0000256" key="4">
    <source>
        <dbReference type="ARBA" id="ARBA00023002"/>
    </source>
</evidence>
<reference evidence="5 6" key="1">
    <citation type="submission" date="2018-06" db="EMBL/GenBank/DDBJ databases">
        <title>Genomic Encyclopedia of Type Strains, Phase III (KMG-III): the genomes of soil and plant-associated and newly described type strains.</title>
        <authorList>
            <person name="Whitman W."/>
        </authorList>
    </citation>
    <scope>NUCLEOTIDE SEQUENCE [LARGE SCALE GENOMIC DNA]</scope>
    <source>
        <strain evidence="5 6">LMG 23644</strain>
    </source>
</reference>